<dbReference type="CDD" id="cd06261">
    <property type="entry name" value="TM_PBP2"/>
    <property type="match status" value="1"/>
</dbReference>
<keyword evidence="3 5" id="KW-1133">Transmembrane helix</keyword>
<dbReference type="Proteomes" id="UP000193396">
    <property type="component" value="Unassembled WGS sequence"/>
</dbReference>
<feature type="transmembrane region" description="Helical" evidence="5">
    <location>
        <begin position="114"/>
        <end position="135"/>
    </location>
</feature>
<evidence type="ECO:0000259" key="6">
    <source>
        <dbReference type="PROSITE" id="PS50928"/>
    </source>
</evidence>
<evidence type="ECO:0000313" key="7">
    <source>
        <dbReference type="EMBL" id="OSQ50223.1"/>
    </source>
</evidence>
<feature type="transmembrane region" description="Helical" evidence="5">
    <location>
        <begin position="9"/>
        <end position="29"/>
    </location>
</feature>
<evidence type="ECO:0000313" key="8">
    <source>
        <dbReference type="Proteomes" id="UP000193396"/>
    </source>
</evidence>
<organism evidence="7 8">
    <name type="scientific">Thalassospira alkalitolerans</name>
    <dbReference type="NCBI Taxonomy" id="1293890"/>
    <lineage>
        <taxon>Bacteria</taxon>
        <taxon>Pseudomonadati</taxon>
        <taxon>Pseudomonadota</taxon>
        <taxon>Alphaproteobacteria</taxon>
        <taxon>Rhodospirillales</taxon>
        <taxon>Thalassospiraceae</taxon>
        <taxon>Thalassospira</taxon>
    </lineage>
</organism>
<dbReference type="PROSITE" id="PS50928">
    <property type="entry name" value="ABC_TM1"/>
    <property type="match status" value="1"/>
</dbReference>
<evidence type="ECO:0000256" key="3">
    <source>
        <dbReference type="ARBA" id="ARBA00022989"/>
    </source>
</evidence>
<comment type="similarity">
    <text evidence="5">Belongs to the binding-protein-dependent transport system permease family.</text>
</comment>
<gene>
    <name evidence="7" type="ORF">TALK_01755</name>
</gene>
<proteinExistence type="inferred from homology"/>
<dbReference type="PANTHER" id="PTHR43879">
    <property type="entry name" value="ABC TRANSPORTER PERMEASE PROTEIN"/>
    <property type="match status" value="1"/>
</dbReference>
<evidence type="ECO:0000256" key="2">
    <source>
        <dbReference type="ARBA" id="ARBA00022692"/>
    </source>
</evidence>
<dbReference type="GO" id="GO:0005886">
    <property type="term" value="C:plasma membrane"/>
    <property type="evidence" value="ECO:0007669"/>
    <property type="project" value="UniProtKB-SubCell"/>
</dbReference>
<dbReference type="Gene3D" id="1.10.3720.10">
    <property type="entry name" value="MetI-like"/>
    <property type="match status" value="1"/>
</dbReference>
<dbReference type="GO" id="GO:0055085">
    <property type="term" value="P:transmembrane transport"/>
    <property type="evidence" value="ECO:0007669"/>
    <property type="project" value="InterPro"/>
</dbReference>
<evidence type="ECO:0000256" key="4">
    <source>
        <dbReference type="ARBA" id="ARBA00023136"/>
    </source>
</evidence>
<evidence type="ECO:0000256" key="1">
    <source>
        <dbReference type="ARBA" id="ARBA00004651"/>
    </source>
</evidence>
<keyword evidence="2 5" id="KW-0812">Transmembrane</keyword>
<dbReference type="InterPro" id="IPR000515">
    <property type="entry name" value="MetI-like"/>
</dbReference>
<dbReference type="PANTHER" id="PTHR43879:SF1">
    <property type="entry name" value="GLUCOSE IMPORT SYSTEM PERMEASE PROTEIN GLCU"/>
    <property type="match status" value="1"/>
</dbReference>
<dbReference type="AlphaFoldDB" id="A0A1Y2LI52"/>
<keyword evidence="4 5" id="KW-0472">Membrane</keyword>
<feature type="transmembrane region" description="Helical" evidence="5">
    <location>
        <begin position="191"/>
        <end position="216"/>
    </location>
</feature>
<dbReference type="Pfam" id="PF00528">
    <property type="entry name" value="BPD_transp_1"/>
    <property type="match status" value="1"/>
</dbReference>
<sequence length="286" mass="30956">MIMRYNKIALYGLLCVAAVLILAPVFIMVSTSLKSMDEIRNGSIFTLPVDPGFGAWGKAWFGDCAKTLGEKCGGLSSSFLTSVKIVIPALFLSVGLGAVTGYTLAVWKMKGANIMFAALLVGMFIPPQVTLYPLIIMVRELGIFGSIPGLVLVHVIWGVAFTTMMFRNFFKTVPQDLLKAARIDGAGFWPLFWYVMLPLSLPILGVAMILQFTYIWNDFLLGLTFGGRSGQPMTVALNNLVGSQFGEKEYNVNMAATMLTALPTLAVYLLSGRLFVRGIAAGAVKG</sequence>
<keyword evidence="8" id="KW-1185">Reference proteome</keyword>
<accession>A0A1Y2LI52</accession>
<feature type="transmembrane region" description="Helical" evidence="5">
    <location>
        <begin position="147"/>
        <end position="170"/>
    </location>
</feature>
<feature type="domain" description="ABC transmembrane type-1" evidence="6">
    <location>
        <begin position="79"/>
        <end position="271"/>
    </location>
</feature>
<dbReference type="EMBL" id="JFKB01000001">
    <property type="protein sequence ID" value="OSQ50223.1"/>
    <property type="molecule type" value="Genomic_DNA"/>
</dbReference>
<comment type="caution">
    <text evidence="7">The sequence shown here is derived from an EMBL/GenBank/DDBJ whole genome shotgun (WGS) entry which is preliminary data.</text>
</comment>
<feature type="transmembrane region" description="Helical" evidence="5">
    <location>
        <begin position="250"/>
        <end position="270"/>
    </location>
</feature>
<keyword evidence="5" id="KW-0813">Transport</keyword>
<dbReference type="InterPro" id="IPR035906">
    <property type="entry name" value="MetI-like_sf"/>
</dbReference>
<dbReference type="STRING" id="1293890.TALK_01755"/>
<reference evidence="7 8" key="1">
    <citation type="submission" date="2014-03" db="EMBL/GenBank/DDBJ databases">
        <title>The draft genome sequence of Thalassospira alkalitolerans JCM 18968.</title>
        <authorList>
            <person name="Lai Q."/>
            <person name="Shao Z."/>
        </authorList>
    </citation>
    <scope>NUCLEOTIDE SEQUENCE [LARGE SCALE GENOMIC DNA]</scope>
    <source>
        <strain evidence="7 8">JCM 18968</strain>
    </source>
</reference>
<evidence type="ECO:0000256" key="5">
    <source>
        <dbReference type="RuleBase" id="RU363032"/>
    </source>
</evidence>
<comment type="subcellular location">
    <subcellularLocation>
        <location evidence="1 5">Cell membrane</location>
        <topology evidence="1 5">Multi-pass membrane protein</topology>
    </subcellularLocation>
</comment>
<feature type="transmembrane region" description="Helical" evidence="5">
    <location>
        <begin position="85"/>
        <end position="107"/>
    </location>
</feature>
<protein>
    <submittedName>
        <fullName evidence="7">Sugar ABC transporter permease</fullName>
    </submittedName>
</protein>
<name>A0A1Y2LI52_9PROT</name>
<dbReference type="SUPFAM" id="SSF161098">
    <property type="entry name" value="MetI-like"/>
    <property type="match status" value="1"/>
</dbReference>